<sequence length="197" mass="22813">MKESKSLLEIGIYLNSRVKELAFEGFFHFFMDCLSNSTRLANDEEVSKILYDAIEFGGLFIPNGIHTSKFTVQSLLTIADSNFKPTYCKERLAQELNIHEQTLNNWLKAFDKPLYFKLFNERKLSFKNLYQILVSLGFTLSTEVLKRSELSNRCNLKSSELKKNLPKDVLASFNKFIKYPPIFSNKVLVLFDADLLE</sequence>
<evidence type="ECO:0000313" key="1">
    <source>
        <dbReference type="EMBL" id="RKE98982.1"/>
    </source>
</evidence>
<protein>
    <submittedName>
        <fullName evidence="1">Uncharacterized protein</fullName>
    </submittedName>
</protein>
<dbReference type="OrthoDB" id="9828216at2"/>
<proteinExistence type="predicted"/>
<accession>A0A420DXL3</accession>
<organism evidence="1 2">
    <name type="scientific">Ichthyenterobacterium magnum</name>
    <dbReference type="NCBI Taxonomy" id="1230530"/>
    <lineage>
        <taxon>Bacteria</taxon>
        <taxon>Pseudomonadati</taxon>
        <taxon>Bacteroidota</taxon>
        <taxon>Flavobacteriia</taxon>
        <taxon>Flavobacteriales</taxon>
        <taxon>Flavobacteriaceae</taxon>
        <taxon>Ichthyenterobacterium</taxon>
    </lineage>
</organism>
<dbReference type="AlphaFoldDB" id="A0A420DXL3"/>
<dbReference type="Proteomes" id="UP000284892">
    <property type="component" value="Unassembled WGS sequence"/>
</dbReference>
<comment type="caution">
    <text evidence="1">The sequence shown here is derived from an EMBL/GenBank/DDBJ whole genome shotgun (WGS) entry which is preliminary data.</text>
</comment>
<dbReference type="EMBL" id="RAQJ01000001">
    <property type="protein sequence ID" value="RKE98982.1"/>
    <property type="molecule type" value="Genomic_DNA"/>
</dbReference>
<gene>
    <name evidence="1" type="ORF">BXY80_1080</name>
</gene>
<dbReference type="RefSeq" id="WP_120200161.1">
    <property type="nucleotide sequence ID" value="NZ_RAQJ01000001.1"/>
</dbReference>
<name>A0A420DXL3_9FLAO</name>
<reference evidence="1 2" key="1">
    <citation type="submission" date="2018-09" db="EMBL/GenBank/DDBJ databases">
        <title>Genomic Encyclopedia of Archaeal and Bacterial Type Strains, Phase II (KMG-II): from individual species to whole genera.</title>
        <authorList>
            <person name="Goeker M."/>
        </authorList>
    </citation>
    <scope>NUCLEOTIDE SEQUENCE [LARGE SCALE GENOMIC DNA]</scope>
    <source>
        <strain evidence="1 2">DSM 26283</strain>
    </source>
</reference>
<keyword evidence="2" id="KW-1185">Reference proteome</keyword>
<evidence type="ECO:0000313" key="2">
    <source>
        <dbReference type="Proteomes" id="UP000284892"/>
    </source>
</evidence>